<dbReference type="SUPFAM" id="SSF55136">
    <property type="entry name" value="Probable bacterial effector-binding domain"/>
    <property type="match status" value="1"/>
</dbReference>
<dbReference type="InterPro" id="IPR029442">
    <property type="entry name" value="GyrI-like"/>
</dbReference>
<dbReference type="RefSeq" id="WP_175381271.1">
    <property type="nucleotide sequence ID" value="NZ_JABMCC010000101.1"/>
</dbReference>
<dbReference type="SMART" id="SM00871">
    <property type="entry name" value="AraC_E_bind"/>
    <property type="match status" value="1"/>
</dbReference>
<dbReference type="Pfam" id="PF06445">
    <property type="entry name" value="GyrI-like"/>
    <property type="match status" value="1"/>
</dbReference>
<dbReference type="InterPro" id="IPR010499">
    <property type="entry name" value="AraC_E-bd"/>
</dbReference>
<reference evidence="2 3" key="1">
    <citation type="submission" date="2020-05" db="EMBL/GenBank/DDBJ databases">
        <title>Genome Sequencing of Type Strains.</title>
        <authorList>
            <person name="Lemaire J.F."/>
            <person name="Inderbitzin P."/>
            <person name="Gregorio O.A."/>
            <person name="Collins S.B."/>
            <person name="Wespe N."/>
            <person name="Knight-Connoni V."/>
        </authorList>
    </citation>
    <scope>NUCLEOTIDE SEQUENCE [LARGE SCALE GENOMIC DNA]</scope>
    <source>
        <strain evidence="2 3">DSM 19942</strain>
    </source>
</reference>
<dbReference type="Proteomes" id="UP000577724">
    <property type="component" value="Unassembled WGS sequence"/>
</dbReference>
<organism evidence="2 3">
    <name type="scientific">Paenibacillus taichungensis</name>
    <dbReference type="NCBI Taxonomy" id="484184"/>
    <lineage>
        <taxon>Bacteria</taxon>
        <taxon>Bacillati</taxon>
        <taxon>Bacillota</taxon>
        <taxon>Bacilli</taxon>
        <taxon>Bacillales</taxon>
        <taxon>Paenibacillaceae</taxon>
        <taxon>Paenibacillus</taxon>
    </lineage>
</organism>
<evidence type="ECO:0000313" key="2">
    <source>
        <dbReference type="EMBL" id="NUU53836.1"/>
    </source>
</evidence>
<dbReference type="InterPro" id="IPR053182">
    <property type="entry name" value="YobU-like_regulator"/>
</dbReference>
<dbReference type="InterPro" id="IPR011256">
    <property type="entry name" value="Reg_factor_effector_dom_sf"/>
</dbReference>
<comment type="caution">
    <text evidence="2">The sequence shown here is derived from an EMBL/GenBank/DDBJ whole genome shotgun (WGS) entry which is preliminary data.</text>
</comment>
<name>A0ABX2MFZ6_9BACL</name>
<gene>
    <name evidence="2" type="ORF">HP548_07055</name>
</gene>
<accession>A0ABX2MFZ6</accession>
<dbReference type="EMBL" id="JABMCC010000101">
    <property type="protein sequence ID" value="NUU53836.1"/>
    <property type="molecule type" value="Genomic_DNA"/>
</dbReference>
<proteinExistence type="predicted"/>
<dbReference type="PANTHER" id="PTHR36444:SF2">
    <property type="entry name" value="TRANSCRIPTIONAL REGULATOR PROTEIN YOBU-RELATED"/>
    <property type="match status" value="1"/>
</dbReference>
<evidence type="ECO:0000313" key="3">
    <source>
        <dbReference type="Proteomes" id="UP000577724"/>
    </source>
</evidence>
<evidence type="ECO:0000259" key="1">
    <source>
        <dbReference type="SMART" id="SM00871"/>
    </source>
</evidence>
<keyword evidence="3" id="KW-1185">Reference proteome</keyword>
<dbReference type="PANTHER" id="PTHR36444">
    <property type="entry name" value="TRANSCRIPTIONAL REGULATOR PROTEIN YOBU-RELATED"/>
    <property type="match status" value="1"/>
</dbReference>
<sequence length="158" mass="18359">MEAKVVTLPAFQVVGYKIEATVEAFEAGLGKIHHEQLHKRKEEIQLRKNDNVILMQIYPMDADFNPKEDVFTHLIGYEVLADSAAPPDMILHAVKESQYVTCTHKGFESELDATYDYLYGQWISETGYELKDYDFEIWDERYQPDHPNNEIDLFVALQ</sequence>
<protein>
    <submittedName>
        <fullName evidence="2">AraC family transcriptional regulator</fullName>
    </submittedName>
</protein>
<dbReference type="GeneID" id="97130453"/>
<dbReference type="Gene3D" id="3.20.80.10">
    <property type="entry name" value="Regulatory factor, effector binding domain"/>
    <property type="match status" value="1"/>
</dbReference>
<feature type="domain" description="AraC effector-binding" evidence="1">
    <location>
        <begin position="1"/>
        <end position="158"/>
    </location>
</feature>